<feature type="transmembrane region" description="Helical" evidence="7">
    <location>
        <begin position="265"/>
        <end position="298"/>
    </location>
</feature>
<dbReference type="Gene3D" id="1.20.1560.10">
    <property type="entry name" value="ABC transporter type 1, transmembrane domain"/>
    <property type="match status" value="1"/>
</dbReference>
<evidence type="ECO:0000256" key="6">
    <source>
        <dbReference type="ARBA" id="ARBA00023136"/>
    </source>
</evidence>
<sequence>MSATVPALEGPFGATLLPLLRALGNQRGEAVVISGIFETGRPLDMDALAATLERLGHDVSQGERARARWREPLDGGLVAVTGSGEVRALIKRAGQIFAVPGLEPLAPEAAAAIAASSRLLHVRAMYDLPLTEFDEDVRHVVAGGYAISLAANLVALCVPFLIMVVYDRVIGGAAPEILPGLATGGALVLIALLLLRVARGRLLAAAHARFGDALQARVARRLARAPLAVAGRFQPHGALARLAEAWRPVDPLSHALSTAVFDAPFVLLGLLAVALIGGWIVLVPLLYLPLLAGLALLLARRTRLGLQVAGEVATEREAMLAELADKAVALREAGLAEGWLARFGAVQRRMAGVAMQAATRAAFTQALGHVFGSGLALATLALGVALVLEGAMTAGGLIASMLLIWRINAPVQALFFSLARLRQVPAQRARLEAVLKLPTEADQPARLHHAGTTPVELRFDRVSYTHPGAGSPALLGLTLRIAPGEVVAVTGPTGSGKSTLLQLAAGLMAPQSGAVLLGGENLAHVDPDELRLRAIAHVPRAPHAFRLGAEDNLRLAAPWRREVTVAVAGGDLGLARARLKDAWMTLVDTPLRGAEDPGRPAFEAFLAAERGRRTVIFATADPALAALADRVVVLDRGQAVYAGPPRPALALGASDA</sequence>
<dbReference type="PROSITE" id="PS50929">
    <property type="entry name" value="ABC_TM1F"/>
    <property type="match status" value="1"/>
</dbReference>
<dbReference type="SUPFAM" id="SSF52540">
    <property type="entry name" value="P-loop containing nucleoside triphosphate hydrolases"/>
    <property type="match status" value="1"/>
</dbReference>
<reference evidence="10 11" key="1">
    <citation type="submission" date="2023-11" db="EMBL/GenBank/DDBJ databases">
        <title>Arctic aerobic anoxygenic photoheterotroph Sediminicoccus rosea KRV36 adapts its photosynthesis to long days of polar summer.</title>
        <authorList>
            <person name="Tomasch J."/>
            <person name="Kopejtka K."/>
            <person name="Bily T."/>
            <person name="Gardiner A.T."/>
            <person name="Gardian Z."/>
            <person name="Shivaramu S."/>
            <person name="Koblizek M."/>
            <person name="Engelhardt F."/>
            <person name="Kaftan D."/>
        </authorList>
    </citation>
    <scope>NUCLEOTIDE SEQUENCE [LARGE SCALE GENOMIC DNA]</scope>
    <source>
        <strain evidence="10 11">R-30</strain>
    </source>
</reference>
<dbReference type="PROSITE" id="PS50893">
    <property type="entry name" value="ABC_TRANSPORTER_2"/>
    <property type="match status" value="1"/>
</dbReference>
<feature type="transmembrane region" description="Helical" evidence="7">
    <location>
        <begin position="178"/>
        <end position="198"/>
    </location>
</feature>
<dbReference type="InterPro" id="IPR003439">
    <property type="entry name" value="ABC_transporter-like_ATP-bd"/>
</dbReference>
<protein>
    <submittedName>
        <fullName evidence="10">ATP-binding cassette domain-containing protein</fullName>
    </submittedName>
</protein>
<evidence type="ECO:0000256" key="7">
    <source>
        <dbReference type="SAM" id="Phobius"/>
    </source>
</evidence>
<keyword evidence="4 10" id="KW-0067">ATP-binding</keyword>
<dbReference type="PANTHER" id="PTHR24221:SF654">
    <property type="entry name" value="ATP-BINDING CASSETTE SUB-FAMILY B MEMBER 6"/>
    <property type="match status" value="1"/>
</dbReference>
<proteinExistence type="predicted"/>
<evidence type="ECO:0000256" key="3">
    <source>
        <dbReference type="ARBA" id="ARBA00022741"/>
    </source>
</evidence>
<keyword evidence="5 7" id="KW-1133">Transmembrane helix</keyword>
<dbReference type="RefSeq" id="WP_318650013.1">
    <property type="nucleotide sequence ID" value="NZ_CP137852.1"/>
</dbReference>
<evidence type="ECO:0000256" key="2">
    <source>
        <dbReference type="ARBA" id="ARBA00022692"/>
    </source>
</evidence>
<dbReference type="SMART" id="SM00382">
    <property type="entry name" value="AAA"/>
    <property type="match status" value="1"/>
</dbReference>
<dbReference type="InterPro" id="IPR003593">
    <property type="entry name" value="AAA+_ATPase"/>
</dbReference>
<evidence type="ECO:0000313" key="10">
    <source>
        <dbReference type="EMBL" id="WPB86036.1"/>
    </source>
</evidence>
<keyword evidence="11" id="KW-1185">Reference proteome</keyword>
<evidence type="ECO:0000256" key="4">
    <source>
        <dbReference type="ARBA" id="ARBA00022840"/>
    </source>
</evidence>
<dbReference type="InterPro" id="IPR011527">
    <property type="entry name" value="ABC1_TM_dom"/>
</dbReference>
<evidence type="ECO:0000259" key="9">
    <source>
        <dbReference type="PROSITE" id="PS50929"/>
    </source>
</evidence>
<dbReference type="InterPro" id="IPR039421">
    <property type="entry name" value="Type_1_exporter"/>
</dbReference>
<name>A0ABZ0PKR4_9PROT</name>
<keyword evidence="2 7" id="KW-0812">Transmembrane</keyword>
<dbReference type="InterPro" id="IPR027417">
    <property type="entry name" value="P-loop_NTPase"/>
</dbReference>
<evidence type="ECO:0000259" key="8">
    <source>
        <dbReference type="PROSITE" id="PS50893"/>
    </source>
</evidence>
<feature type="transmembrane region" description="Helical" evidence="7">
    <location>
        <begin position="145"/>
        <end position="166"/>
    </location>
</feature>
<dbReference type="PANTHER" id="PTHR24221">
    <property type="entry name" value="ATP-BINDING CASSETTE SUB-FAMILY B"/>
    <property type="match status" value="1"/>
</dbReference>
<dbReference type="Gene3D" id="3.40.50.300">
    <property type="entry name" value="P-loop containing nucleotide triphosphate hydrolases"/>
    <property type="match status" value="2"/>
</dbReference>
<keyword evidence="6 7" id="KW-0472">Membrane</keyword>
<dbReference type="Pfam" id="PF00664">
    <property type="entry name" value="ABC_membrane"/>
    <property type="match status" value="1"/>
</dbReference>
<dbReference type="InterPro" id="IPR036640">
    <property type="entry name" value="ABC1_TM_sf"/>
</dbReference>
<dbReference type="Proteomes" id="UP001305521">
    <property type="component" value="Chromosome"/>
</dbReference>
<organism evidence="10 11">
    <name type="scientific">Sediminicoccus rosea</name>
    <dbReference type="NCBI Taxonomy" id="1225128"/>
    <lineage>
        <taxon>Bacteria</taxon>
        <taxon>Pseudomonadati</taxon>
        <taxon>Pseudomonadota</taxon>
        <taxon>Alphaproteobacteria</taxon>
        <taxon>Acetobacterales</taxon>
        <taxon>Roseomonadaceae</taxon>
        <taxon>Sediminicoccus</taxon>
    </lineage>
</organism>
<accession>A0ABZ0PKR4</accession>
<evidence type="ECO:0000256" key="5">
    <source>
        <dbReference type="ARBA" id="ARBA00022989"/>
    </source>
</evidence>
<dbReference type="SUPFAM" id="SSF90123">
    <property type="entry name" value="ABC transporter transmembrane region"/>
    <property type="match status" value="1"/>
</dbReference>
<evidence type="ECO:0000313" key="11">
    <source>
        <dbReference type="Proteomes" id="UP001305521"/>
    </source>
</evidence>
<feature type="transmembrane region" description="Helical" evidence="7">
    <location>
        <begin position="366"/>
        <end position="388"/>
    </location>
</feature>
<comment type="subcellular location">
    <subcellularLocation>
        <location evidence="1">Cell membrane</location>
        <topology evidence="1">Multi-pass membrane protein</topology>
    </subcellularLocation>
</comment>
<dbReference type="EMBL" id="CP137852">
    <property type="protein sequence ID" value="WPB86036.1"/>
    <property type="molecule type" value="Genomic_DNA"/>
</dbReference>
<gene>
    <name evidence="10" type="ORF">R9Z33_04005</name>
</gene>
<dbReference type="Pfam" id="PF00005">
    <property type="entry name" value="ABC_tran"/>
    <property type="match status" value="1"/>
</dbReference>
<dbReference type="GO" id="GO:0005524">
    <property type="term" value="F:ATP binding"/>
    <property type="evidence" value="ECO:0007669"/>
    <property type="project" value="UniProtKB-KW"/>
</dbReference>
<feature type="domain" description="ABC transporter" evidence="8">
    <location>
        <begin position="457"/>
        <end position="656"/>
    </location>
</feature>
<feature type="domain" description="ABC transmembrane type-1" evidence="9">
    <location>
        <begin position="148"/>
        <end position="423"/>
    </location>
</feature>
<keyword evidence="3" id="KW-0547">Nucleotide-binding</keyword>
<evidence type="ECO:0000256" key="1">
    <source>
        <dbReference type="ARBA" id="ARBA00004651"/>
    </source>
</evidence>